<sequence length="781" mass="87681">MSNTNANVVALINTIANGTLEDAVKADQAMRDMPAEELQAGFDACSTDEMTYALMRWDEVEAFRAAAPKKFEMTAEQKELSKGFKAVVEAKQGLTSSMISLENIEAKSATSLATAIVHALEKEGFYTQWLPTQEDGTPFKHYAYSAKSANFDSRSIAVLAVQLAGILPYIDRPIAMADVAAVAVFRRRMRDIARANRFIPNMYHESIDKTEHWHAKLEAALDMALRAGLLTQDEDGSIMHSRKYISSCISRTGIMHQREAITVNNRRKERVKTRSNPKRDGTSREVRDAVEFIESQSQFVNSELLKAIVTVRDMFITQQLPLPEVLATSSHIIDGCAELDGQELFSEVFQDLRGRMYQFAHRGPNPQGSDMAKALCYHSVRESVKVGTPEHEMFLNEMFNEVIGDDVWAQENYIRRTAADPVAALIFAFNKHQGDLPFTKFFTYMDMCRTWVDFQDKGEAITQLGFGPDAKCSGAQIFSILAGCEKIAESCGLITGFTEKPADPYKLSSFEVNKITQTIKNKMLVPTREITRNEIKTPFMAIQYGGGIPALRYKKFEPTMEALGIPEHMRDTFCGDVVIEGINNALGDTIGTFIQTLREAAQWYCDTNNVDSFDYRHVDGFKVTKKGEASVQMTEEPFIINHGAEGQGVIFGSMKNKTGWFVPSRTTGPLQRQNFIYYFPVHFIQGIDAVVARRIALEAKKAGLRGYTSIHDQFRTCLADATQLRATCVPNAYKHIFMDNDPVAHLSQQIGVELNWGNPLEPRKQVLSEEILYSTDAYYFE</sequence>
<name>W6E8G5_9CAUD</name>
<reference evidence="2" key="1">
    <citation type="submission" date="2016-09" db="EMBL/GenBank/DDBJ databases">
        <title>The novel Shewanella putrefaciens-infecting bacteriophage Spp001: Ggenome sequence and lytic enzymes.</title>
        <authorList>
            <person name="Han F."/>
        </authorList>
    </citation>
    <scope>NUCLEOTIDE SEQUENCE</scope>
</reference>
<proteinExistence type="predicted"/>
<dbReference type="OrthoDB" id="2328at10239"/>
<evidence type="ECO:0000259" key="1">
    <source>
        <dbReference type="Pfam" id="PF00940"/>
    </source>
</evidence>
<dbReference type="InterPro" id="IPR043502">
    <property type="entry name" value="DNA/RNA_pol_sf"/>
</dbReference>
<evidence type="ECO:0000313" key="3">
    <source>
        <dbReference type="Proteomes" id="UP000019368"/>
    </source>
</evidence>
<accession>W6E8G5</accession>
<feature type="domain" description="DNA-directed RNA polymerase C-terminal" evidence="1">
    <location>
        <begin position="434"/>
        <end position="748"/>
    </location>
</feature>
<evidence type="ECO:0000313" key="2">
    <source>
        <dbReference type="EMBL" id="AHJ10567.1"/>
    </source>
</evidence>
<protein>
    <submittedName>
        <fullName evidence="2">RNA polymerase</fullName>
    </submittedName>
</protein>
<dbReference type="GeneID" id="18505320"/>
<dbReference type="SUPFAM" id="SSF56672">
    <property type="entry name" value="DNA/RNA polymerases"/>
    <property type="match status" value="1"/>
</dbReference>
<dbReference type="Pfam" id="PF00940">
    <property type="entry name" value="RNA_pol"/>
    <property type="match status" value="1"/>
</dbReference>
<keyword evidence="3" id="KW-1185">Reference proteome</keyword>
<dbReference type="Proteomes" id="UP000019368">
    <property type="component" value="Segment"/>
</dbReference>
<dbReference type="KEGG" id="vg:18505320"/>
<dbReference type="InterPro" id="IPR046950">
    <property type="entry name" value="DNA-dir_Rpol_C_phage-type"/>
</dbReference>
<dbReference type="RefSeq" id="YP_009008879.1">
    <property type="nucleotide sequence ID" value="NC_023594.2"/>
</dbReference>
<organism evidence="2 3">
    <name type="scientific">Shewanella phage Spp001</name>
    <dbReference type="NCBI Taxonomy" id="1445859"/>
    <lineage>
        <taxon>Viruses</taxon>
        <taxon>Duplodnaviria</taxon>
        <taxon>Heunggongvirae</taxon>
        <taxon>Uroviricota</taxon>
        <taxon>Caudoviricetes</taxon>
        <taxon>Chaseviridae</taxon>
        <taxon>Nefertitivirinae</taxon>
        <taxon>Yushanvirus</taxon>
        <taxon>Yushanvirus Spp001</taxon>
    </lineage>
</organism>
<gene>
    <name evidence="2" type="ORF">Spp001_59</name>
</gene>
<dbReference type="EMBL" id="KJ002054">
    <property type="protein sequence ID" value="AHJ10567.1"/>
    <property type="molecule type" value="Genomic_DNA"/>
</dbReference>